<protein>
    <submittedName>
        <fullName evidence="1">Uncharacterized protein</fullName>
    </submittedName>
</protein>
<sequence length="28" mass="3291">MVSAGAWRMQEGCLMMTNMIRMLFLGRR</sequence>
<dbReference type="AlphaFoldDB" id="A0A0A9BJC6"/>
<dbReference type="EMBL" id="GBRH01234419">
    <property type="protein sequence ID" value="JAD63476.1"/>
    <property type="molecule type" value="Transcribed_RNA"/>
</dbReference>
<proteinExistence type="predicted"/>
<evidence type="ECO:0000313" key="1">
    <source>
        <dbReference type="EMBL" id="JAD63476.1"/>
    </source>
</evidence>
<accession>A0A0A9BJC6</accession>
<name>A0A0A9BJC6_ARUDO</name>
<reference evidence="1" key="1">
    <citation type="submission" date="2014-09" db="EMBL/GenBank/DDBJ databases">
        <authorList>
            <person name="Magalhaes I.L.F."/>
            <person name="Oliveira U."/>
            <person name="Santos F.R."/>
            <person name="Vidigal T.H.D.A."/>
            <person name="Brescovit A.D."/>
            <person name="Santos A.J."/>
        </authorList>
    </citation>
    <scope>NUCLEOTIDE SEQUENCE</scope>
    <source>
        <tissue evidence="1">Shoot tissue taken approximately 20 cm above the soil surface</tissue>
    </source>
</reference>
<organism evidence="1">
    <name type="scientific">Arundo donax</name>
    <name type="common">Giant reed</name>
    <name type="synonym">Donax arundinaceus</name>
    <dbReference type="NCBI Taxonomy" id="35708"/>
    <lineage>
        <taxon>Eukaryota</taxon>
        <taxon>Viridiplantae</taxon>
        <taxon>Streptophyta</taxon>
        <taxon>Embryophyta</taxon>
        <taxon>Tracheophyta</taxon>
        <taxon>Spermatophyta</taxon>
        <taxon>Magnoliopsida</taxon>
        <taxon>Liliopsida</taxon>
        <taxon>Poales</taxon>
        <taxon>Poaceae</taxon>
        <taxon>PACMAD clade</taxon>
        <taxon>Arundinoideae</taxon>
        <taxon>Arundineae</taxon>
        <taxon>Arundo</taxon>
    </lineage>
</organism>
<reference evidence="1" key="2">
    <citation type="journal article" date="2015" name="Data Brief">
        <title>Shoot transcriptome of the giant reed, Arundo donax.</title>
        <authorList>
            <person name="Barrero R.A."/>
            <person name="Guerrero F.D."/>
            <person name="Moolhuijzen P."/>
            <person name="Goolsby J.A."/>
            <person name="Tidwell J."/>
            <person name="Bellgard S.E."/>
            <person name="Bellgard M.I."/>
        </authorList>
    </citation>
    <scope>NUCLEOTIDE SEQUENCE</scope>
    <source>
        <tissue evidence="1">Shoot tissue taken approximately 20 cm above the soil surface</tissue>
    </source>
</reference>